<dbReference type="UniPathway" id="UPA00334">
    <property type="reaction ID" value="UER00455"/>
</dbReference>
<evidence type="ECO:0000256" key="5">
    <source>
        <dbReference type="HAMAP-Rule" id="MF_03017"/>
    </source>
</evidence>
<dbReference type="GO" id="GO:0030429">
    <property type="term" value="F:kynureninase activity"/>
    <property type="evidence" value="ECO:0007669"/>
    <property type="project" value="UniProtKB-UniRule"/>
</dbReference>
<comment type="pathway">
    <text evidence="5">Amino-acid degradation; L-kynurenine degradation; L-alanine and anthranilate from L-kynurenine: step 1/1.</text>
</comment>
<evidence type="ECO:0000256" key="3">
    <source>
        <dbReference type="ARBA" id="ARBA00022801"/>
    </source>
</evidence>
<dbReference type="InterPro" id="IPR015424">
    <property type="entry name" value="PyrdxlP-dep_Trfase"/>
</dbReference>
<dbReference type="Proteomes" id="UP000236546">
    <property type="component" value="Unassembled WGS sequence"/>
</dbReference>
<evidence type="ECO:0000256" key="2">
    <source>
        <dbReference type="ARBA" id="ARBA00022642"/>
    </source>
</evidence>
<comment type="cofactor">
    <cofactor evidence="5">
        <name>pyridoxal 5'-phosphate</name>
        <dbReference type="ChEBI" id="CHEBI:597326"/>
    </cofactor>
</comment>
<dbReference type="InterPro" id="IPR015422">
    <property type="entry name" value="PyrdxlP-dep_Trfase_small"/>
</dbReference>
<organism evidence="7 8">
    <name type="scientific">Trichoderma gamsii</name>
    <dbReference type="NCBI Taxonomy" id="398673"/>
    <lineage>
        <taxon>Eukaryota</taxon>
        <taxon>Fungi</taxon>
        <taxon>Dikarya</taxon>
        <taxon>Ascomycota</taxon>
        <taxon>Pezizomycotina</taxon>
        <taxon>Sordariomycetes</taxon>
        <taxon>Hypocreomycetidae</taxon>
        <taxon>Hypocreales</taxon>
        <taxon>Hypocreaceae</taxon>
        <taxon>Trichoderma</taxon>
    </lineage>
</organism>
<dbReference type="AlphaFoldDB" id="A0A2K0TET0"/>
<dbReference type="GO" id="GO:0097053">
    <property type="term" value="P:L-kynurenine catabolic process"/>
    <property type="evidence" value="ECO:0007669"/>
    <property type="project" value="UniProtKB-UniRule"/>
</dbReference>
<dbReference type="GO" id="GO:0019805">
    <property type="term" value="P:quinolinate biosynthetic process"/>
    <property type="evidence" value="ECO:0007669"/>
    <property type="project" value="UniProtKB-UniRule"/>
</dbReference>
<dbReference type="Pfam" id="PF00266">
    <property type="entry name" value="Aminotran_5"/>
    <property type="match status" value="1"/>
</dbReference>
<comment type="similarity">
    <text evidence="5">Belongs to the kynureninase family.</text>
</comment>
<name>A0A2K0TET0_9HYPO</name>
<dbReference type="GO" id="GO:0019441">
    <property type="term" value="P:L-tryptophan catabolic process to kynurenine"/>
    <property type="evidence" value="ECO:0007669"/>
    <property type="project" value="TreeGrafter"/>
</dbReference>
<dbReference type="EMBL" id="MTYH01000036">
    <property type="protein sequence ID" value="PNP44035.1"/>
    <property type="molecule type" value="Genomic_DNA"/>
</dbReference>
<dbReference type="PANTHER" id="PTHR14084">
    <property type="entry name" value="KYNURENINASE"/>
    <property type="match status" value="1"/>
</dbReference>
<proteinExistence type="inferred from homology"/>
<dbReference type="GO" id="GO:0043420">
    <property type="term" value="P:anthranilate metabolic process"/>
    <property type="evidence" value="ECO:0007669"/>
    <property type="project" value="UniProtKB-UniRule"/>
</dbReference>
<comment type="catalytic activity">
    <reaction evidence="5">
        <text>3-hydroxy-L-kynurenine + H2O = 3-hydroxyanthranilate + L-alanine + H(+)</text>
        <dbReference type="Rhea" id="RHEA:25143"/>
        <dbReference type="ChEBI" id="CHEBI:15377"/>
        <dbReference type="ChEBI" id="CHEBI:15378"/>
        <dbReference type="ChEBI" id="CHEBI:36559"/>
        <dbReference type="ChEBI" id="CHEBI:57972"/>
        <dbReference type="ChEBI" id="CHEBI:58125"/>
    </reaction>
</comment>
<dbReference type="PIRSF" id="PIRSF038800">
    <property type="entry name" value="KYNU"/>
    <property type="match status" value="1"/>
</dbReference>
<dbReference type="InterPro" id="IPR015421">
    <property type="entry name" value="PyrdxlP-dep_Trfase_major"/>
</dbReference>
<comment type="subunit">
    <text evidence="5">Homodimer.</text>
</comment>
<evidence type="ECO:0000256" key="1">
    <source>
        <dbReference type="ARBA" id="ARBA00022490"/>
    </source>
</evidence>
<dbReference type="Gene3D" id="3.90.1150.10">
    <property type="entry name" value="Aspartate Aminotransferase, domain 1"/>
    <property type="match status" value="1"/>
</dbReference>
<reference evidence="7 8" key="1">
    <citation type="submission" date="2017-02" db="EMBL/GenBank/DDBJ databases">
        <title>Genomes of Trichoderma spp. with biocontrol activity.</title>
        <authorList>
            <person name="Gardiner D."/>
            <person name="Kazan K."/>
            <person name="Vos C."/>
            <person name="Harvey P."/>
        </authorList>
    </citation>
    <scope>NUCLEOTIDE SEQUENCE [LARGE SCALE GENOMIC DNA]</scope>
    <source>
        <strain evidence="7 8">A5MH</strain>
    </source>
</reference>
<dbReference type="GO" id="GO:0030170">
    <property type="term" value="F:pyridoxal phosphate binding"/>
    <property type="evidence" value="ECO:0007669"/>
    <property type="project" value="UniProtKB-UniRule"/>
</dbReference>
<dbReference type="EC" id="3.7.1.3" evidence="5"/>
<dbReference type="GO" id="GO:0034354">
    <property type="term" value="P:'de novo' NAD+ biosynthetic process from L-tryptophan"/>
    <property type="evidence" value="ECO:0007669"/>
    <property type="project" value="UniProtKB-UniRule"/>
</dbReference>
<feature type="binding site" evidence="5">
    <location>
        <position position="212"/>
    </location>
    <ligand>
        <name>pyridoxal 5'-phosphate</name>
        <dbReference type="ChEBI" id="CHEBI:597326"/>
    </ligand>
</feature>
<dbReference type="Pfam" id="PF22580">
    <property type="entry name" value="KYNU_C"/>
    <property type="match status" value="1"/>
</dbReference>
<dbReference type="GO" id="GO:0005737">
    <property type="term" value="C:cytoplasm"/>
    <property type="evidence" value="ECO:0007669"/>
    <property type="project" value="UniProtKB-SubCell"/>
</dbReference>
<comment type="subcellular location">
    <subcellularLocation>
        <location evidence="5">Cytoplasm</location>
    </subcellularLocation>
</comment>
<comment type="caution">
    <text evidence="5">Lacks conserved residue(s) required for the propagation of feature annotation.</text>
</comment>
<feature type="binding site" evidence="5">
    <location>
        <position position="324"/>
    </location>
    <ligand>
        <name>pyridoxal 5'-phosphate</name>
        <dbReference type="ChEBI" id="CHEBI:597326"/>
    </ligand>
</feature>
<feature type="domain" description="Aminotransferase class V" evidence="6">
    <location>
        <begin position="181"/>
        <end position="356"/>
    </location>
</feature>
<dbReference type="PANTHER" id="PTHR14084:SF2">
    <property type="entry name" value="KYNURENINASE 2"/>
    <property type="match status" value="1"/>
</dbReference>
<comment type="pathway">
    <text evidence="5">Cofactor biosynthesis; NAD(+) biosynthesis; quinolinate from L-kynurenine: step 2/3.</text>
</comment>
<dbReference type="UniPathway" id="UPA00253">
    <property type="reaction ID" value="UER00329"/>
</dbReference>
<keyword evidence="2 5" id="KW-0662">Pyridine nucleotide biosynthesis</keyword>
<dbReference type="HAMAP" id="MF_01970">
    <property type="entry name" value="Kynureninase"/>
    <property type="match status" value="1"/>
</dbReference>
<protein>
    <recommendedName>
        <fullName evidence="5">Kynureninase</fullName>
        <ecNumber evidence="5">3.7.1.3</ecNumber>
    </recommendedName>
    <alternativeName>
        <fullName evidence="5">Biosynthesis of nicotinic acid protein 5</fullName>
    </alternativeName>
    <alternativeName>
        <fullName evidence="5">L-kynurenine hydrolase</fullName>
    </alternativeName>
</protein>
<feature type="binding site" evidence="5">
    <location>
        <position position="389"/>
    </location>
    <ligand>
        <name>pyridoxal 5'-phosphate</name>
        <dbReference type="ChEBI" id="CHEBI:597326"/>
    </ligand>
</feature>
<evidence type="ECO:0000313" key="7">
    <source>
        <dbReference type="EMBL" id="PNP44035.1"/>
    </source>
</evidence>
<feature type="modified residue" description="N6-(pyridoxal phosphate)lysine" evidence="5">
    <location>
        <position position="350"/>
    </location>
</feature>
<evidence type="ECO:0000259" key="6">
    <source>
        <dbReference type="Pfam" id="PF00266"/>
    </source>
</evidence>
<feature type="binding site" evidence="5">
    <location>
        <position position="417"/>
    </location>
    <ligand>
        <name>pyridoxal 5'-phosphate</name>
        <dbReference type="ChEBI" id="CHEBI:597326"/>
    </ligand>
</feature>
<dbReference type="FunFam" id="3.40.640.10:FF:000031">
    <property type="entry name" value="Kynureninase"/>
    <property type="match status" value="1"/>
</dbReference>
<dbReference type="OrthoDB" id="5978656at2759"/>
<feature type="binding site" evidence="5">
    <location>
        <begin position="240"/>
        <end position="243"/>
    </location>
    <ligand>
        <name>pyridoxal 5'-phosphate</name>
        <dbReference type="ChEBI" id="CHEBI:597326"/>
    </ligand>
</feature>
<comment type="caution">
    <text evidence="7">The sequence shown here is derived from an EMBL/GenBank/DDBJ whole genome shotgun (WGS) entry which is preliminary data.</text>
</comment>
<sequence>MSVLARLQPRRQLLKPTTALNRAFAFSPRARASDFAFLGNGSNNNSRVNNTNNMDLPAFVERLRSGAPPKFPADADSLQFAQKLDSQDSLRHLRDEFILPTKGSLKKRALDGTIPGMSNQRPNGTNGVNGNASEAEQGIYFVGNSLGAQPKAVREYVLAQLETWASVGVNGHFLDMGKSPLVQWQDMAEDCARRSADLVGASPDEIVYMSTLTVNLHVLMASFYKPDAKRHKVILEWKPFPSDHYAIESQIVWHGHDPAQSMIKIEPDNDFIISTEKVLATIDEHANSTALILLPGIQYYSGQFFDIPRITAYAKERGIVVGWDLAHAAGNVELKLHDWDVDFACWCTYKYINAGPGATAGAFVHEKYGKVDFSNDPENPTYRPRLAGWYGGDKRVRFNMANTFVPTAGAAGYQVSNPSALDLASVVAALSIFNKTSIHELRSKALVLTAYAEHLLDKINAESNAAQPFFKIITPRDPARRGTQLSLLLREGLLDNIAQALEANGVMCDKRKPDVLRVAPVPLYSRFEDVWKFMQILRGALGL</sequence>
<dbReference type="InterPro" id="IPR000192">
    <property type="entry name" value="Aminotrans_V_dom"/>
</dbReference>
<dbReference type="NCBIfam" id="TIGR01814">
    <property type="entry name" value="kynureninase"/>
    <property type="match status" value="1"/>
</dbReference>
<keyword evidence="4 5" id="KW-0663">Pyridoxal phosphate</keyword>
<keyword evidence="3 5" id="KW-0378">Hydrolase</keyword>
<dbReference type="SUPFAM" id="SSF53383">
    <property type="entry name" value="PLP-dependent transferases"/>
    <property type="match status" value="1"/>
</dbReference>
<feature type="binding site" evidence="5">
    <location>
        <position position="349"/>
    </location>
    <ligand>
        <name>pyridoxal 5'-phosphate</name>
        <dbReference type="ChEBI" id="CHEBI:597326"/>
    </ligand>
</feature>
<keyword evidence="1 5" id="KW-0963">Cytoplasm</keyword>
<dbReference type="InterPro" id="IPR010111">
    <property type="entry name" value="Kynureninase"/>
</dbReference>
<feature type="binding site" evidence="5">
    <location>
        <position position="213"/>
    </location>
    <ligand>
        <name>pyridoxal 5'-phosphate</name>
        <dbReference type="ChEBI" id="CHEBI:597326"/>
    </ligand>
</feature>
<gene>
    <name evidence="5" type="primary">BNA5</name>
    <name evidence="7" type="ORF">TGAMA5MH_04320</name>
</gene>
<evidence type="ECO:0000313" key="8">
    <source>
        <dbReference type="Proteomes" id="UP000236546"/>
    </source>
</evidence>
<comment type="catalytic activity">
    <reaction evidence="5">
        <text>L-kynurenine + H2O = anthranilate + L-alanine + H(+)</text>
        <dbReference type="Rhea" id="RHEA:16813"/>
        <dbReference type="ChEBI" id="CHEBI:15377"/>
        <dbReference type="ChEBI" id="CHEBI:15378"/>
        <dbReference type="ChEBI" id="CHEBI:16567"/>
        <dbReference type="ChEBI" id="CHEBI:57959"/>
        <dbReference type="ChEBI" id="CHEBI:57972"/>
        <dbReference type="EC" id="3.7.1.3"/>
    </reaction>
</comment>
<dbReference type="Gene3D" id="3.40.640.10">
    <property type="entry name" value="Type I PLP-dependent aspartate aminotransferase-like (Major domain)"/>
    <property type="match status" value="1"/>
</dbReference>
<evidence type="ECO:0000256" key="4">
    <source>
        <dbReference type="ARBA" id="ARBA00022898"/>
    </source>
</evidence>
<comment type="function">
    <text evidence="5">Catalyzes the cleavage of L-kynurenine (L-Kyn) and L-3-hydroxykynurenine (L-3OHKyn) into anthranilic acid (AA) and 3-hydroxyanthranilic acid (3-OHAA), respectively.</text>
</comment>
<accession>A0A2K0TET0</accession>
<feature type="binding site" evidence="5">
    <location>
        <position position="327"/>
    </location>
    <ligand>
        <name>pyridoxal 5'-phosphate</name>
        <dbReference type="ChEBI" id="CHEBI:597326"/>
    </ligand>
</feature>